<reference evidence="6" key="2">
    <citation type="submission" date="2020-09" db="EMBL/GenBank/DDBJ databases">
        <authorList>
            <person name="Sun Q."/>
            <person name="Zhou Y."/>
        </authorList>
    </citation>
    <scope>NUCLEOTIDE SEQUENCE</scope>
    <source>
        <strain evidence="6">CGMCC 1.15320</strain>
    </source>
</reference>
<dbReference type="InterPro" id="IPR050859">
    <property type="entry name" value="Class-I_PLP-dep_aminotransf"/>
</dbReference>
<dbReference type="GO" id="GO:0030170">
    <property type="term" value="F:pyridoxal phosphate binding"/>
    <property type="evidence" value="ECO:0007669"/>
    <property type="project" value="InterPro"/>
</dbReference>
<dbReference type="Gene3D" id="3.90.1150.10">
    <property type="entry name" value="Aspartate Aminotransferase, domain 1"/>
    <property type="match status" value="1"/>
</dbReference>
<dbReference type="EMBL" id="BMIF01000005">
    <property type="protein sequence ID" value="GGA65206.1"/>
    <property type="molecule type" value="Genomic_DNA"/>
</dbReference>
<name>A0A916RQ65_9HYPH</name>
<dbReference type="InterPro" id="IPR004839">
    <property type="entry name" value="Aminotransferase_I/II_large"/>
</dbReference>
<dbReference type="AlphaFoldDB" id="A0A916RQ65"/>
<keyword evidence="7" id="KW-1185">Reference proteome</keyword>
<dbReference type="InterPro" id="IPR015424">
    <property type="entry name" value="PyrdxlP-dep_Trfase"/>
</dbReference>
<dbReference type="PANTHER" id="PTHR42790">
    <property type="entry name" value="AMINOTRANSFERASE"/>
    <property type="match status" value="1"/>
</dbReference>
<dbReference type="InterPro" id="IPR015421">
    <property type="entry name" value="PyrdxlP-dep_Trfase_major"/>
</dbReference>
<dbReference type="Proteomes" id="UP000636264">
    <property type="component" value="Unassembled WGS sequence"/>
</dbReference>
<dbReference type="CDD" id="cd00609">
    <property type="entry name" value="AAT_like"/>
    <property type="match status" value="1"/>
</dbReference>
<evidence type="ECO:0000256" key="4">
    <source>
        <dbReference type="ARBA" id="ARBA00022898"/>
    </source>
</evidence>
<evidence type="ECO:0000313" key="7">
    <source>
        <dbReference type="Proteomes" id="UP000636264"/>
    </source>
</evidence>
<feature type="domain" description="Aminotransferase class I/classII large" evidence="5">
    <location>
        <begin position="32"/>
        <end position="371"/>
    </location>
</feature>
<dbReference type="InterPro" id="IPR015422">
    <property type="entry name" value="PyrdxlP-dep_Trfase_small"/>
</dbReference>
<evidence type="ECO:0000256" key="2">
    <source>
        <dbReference type="ARBA" id="ARBA00022576"/>
    </source>
</evidence>
<evidence type="ECO:0000256" key="3">
    <source>
        <dbReference type="ARBA" id="ARBA00022679"/>
    </source>
</evidence>
<organism evidence="6 7">
    <name type="scientific">Nitratireductor aestuarii</name>
    <dbReference type="NCBI Taxonomy" id="1735103"/>
    <lineage>
        <taxon>Bacteria</taxon>
        <taxon>Pseudomonadati</taxon>
        <taxon>Pseudomonadota</taxon>
        <taxon>Alphaproteobacteria</taxon>
        <taxon>Hyphomicrobiales</taxon>
        <taxon>Phyllobacteriaceae</taxon>
        <taxon>Nitratireductor</taxon>
    </lineage>
</organism>
<dbReference type="GO" id="GO:0008483">
    <property type="term" value="F:transaminase activity"/>
    <property type="evidence" value="ECO:0007669"/>
    <property type="project" value="UniProtKB-KW"/>
</dbReference>
<comment type="cofactor">
    <cofactor evidence="1">
        <name>pyridoxal 5'-phosphate</name>
        <dbReference type="ChEBI" id="CHEBI:597326"/>
    </cofactor>
</comment>
<dbReference type="SUPFAM" id="SSF53383">
    <property type="entry name" value="PLP-dependent transferases"/>
    <property type="match status" value="1"/>
</dbReference>
<dbReference type="GO" id="GO:1901605">
    <property type="term" value="P:alpha-amino acid metabolic process"/>
    <property type="evidence" value="ECO:0007669"/>
    <property type="project" value="TreeGrafter"/>
</dbReference>
<proteinExistence type="predicted"/>
<comment type="caution">
    <text evidence="6">The sequence shown here is derived from an EMBL/GenBank/DDBJ whole genome shotgun (WGS) entry which is preliminary data.</text>
</comment>
<dbReference type="PANTHER" id="PTHR42790:SF19">
    <property type="entry name" value="KYNURENINE_ALPHA-AMINOADIPATE AMINOTRANSFERASE, MITOCHONDRIAL"/>
    <property type="match status" value="1"/>
</dbReference>
<dbReference type="Pfam" id="PF00155">
    <property type="entry name" value="Aminotran_1_2"/>
    <property type="match status" value="1"/>
</dbReference>
<reference evidence="6" key="1">
    <citation type="journal article" date="2014" name="Int. J. Syst. Evol. Microbiol.">
        <title>Complete genome sequence of Corynebacterium casei LMG S-19264T (=DSM 44701T), isolated from a smear-ripened cheese.</title>
        <authorList>
            <consortium name="US DOE Joint Genome Institute (JGI-PGF)"/>
            <person name="Walter F."/>
            <person name="Albersmeier A."/>
            <person name="Kalinowski J."/>
            <person name="Ruckert C."/>
        </authorList>
    </citation>
    <scope>NUCLEOTIDE SEQUENCE</scope>
    <source>
        <strain evidence="6">CGMCC 1.15320</strain>
    </source>
</reference>
<accession>A0A916RQ65</accession>
<evidence type="ECO:0000259" key="5">
    <source>
        <dbReference type="Pfam" id="PF00155"/>
    </source>
</evidence>
<gene>
    <name evidence="6" type="ORF">GCM10011385_18720</name>
</gene>
<evidence type="ECO:0000313" key="6">
    <source>
        <dbReference type="EMBL" id="GGA65206.1"/>
    </source>
</evidence>
<protein>
    <submittedName>
        <fullName evidence="6">Aminotransferase</fullName>
    </submittedName>
</protein>
<dbReference type="Gene3D" id="3.40.640.10">
    <property type="entry name" value="Type I PLP-dependent aspartate aminotransferase-like (Major domain)"/>
    <property type="match status" value="1"/>
</dbReference>
<evidence type="ECO:0000256" key="1">
    <source>
        <dbReference type="ARBA" id="ARBA00001933"/>
    </source>
</evidence>
<keyword evidence="2 6" id="KW-0032">Aminotransferase</keyword>
<keyword evidence="3" id="KW-0808">Transferase</keyword>
<sequence>MRASEIRELLKLLDRPGMISFAGGIPDPALFNLQAYREAYAEVLAENGNALQYSTSEGYPPLRRWIAEYMRSRGVECTEDHILITHGSQQGLDLIGKLFVDPESELVTLAPTYLGALQSFSAYEPDYRAVRFHNGVAETNVTAAKLLYLVPDFANPTGETLTVAERKAAIDLARRTGAVIVEDAAYTELRFEGERVPLIAALDIEESGSIDESRTLFCGTFSKTLAPGLRVGWICGPTALLQKLTLIKQASDLHTATVNQQVTYRVAAACFDKAVEEARKVYKVRRDAMLRALDAYAPAGVEWTKPSGGLFIWVTLPSQLDGAKLLEKAVERNFAFVPGGAFYPDGSGNNHLRLSFSLLPEETIEKGIRSLCELIAEELA</sequence>
<keyword evidence="4" id="KW-0663">Pyridoxal phosphate</keyword>